<evidence type="ECO:0000313" key="3">
    <source>
        <dbReference type="Proteomes" id="UP000295083"/>
    </source>
</evidence>
<feature type="signal peptide" evidence="1">
    <location>
        <begin position="1"/>
        <end position="21"/>
    </location>
</feature>
<feature type="chain" id="PRO_5020818120" evidence="1">
    <location>
        <begin position="22"/>
        <end position="151"/>
    </location>
</feature>
<comment type="caution">
    <text evidence="2">The sequence shown here is derived from an EMBL/GenBank/DDBJ whole genome shotgun (WGS) entry which is preliminary data.</text>
</comment>
<sequence>MVPHRILLLQLLLLFPLLVHAAVAVSIAIYSVLDERDPYHWAIFLDGEKQAILQVGDDVGGVGYFVEAPIYDKSPQRSSRLLESISLGTLKAFEFATAIGVIQHTPVDNDSETWNCQSWAIEELDRLSTMTSFEWEAGKRSIMEGKRQHWQ</sequence>
<evidence type="ECO:0000313" key="2">
    <source>
        <dbReference type="EMBL" id="TDZ34352.1"/>
    </source>
</evidence>
<reference evidence="2 3" key="1">
    <citation type="submission" date="2018-11" db="EMBL/GenBank/DDBJ databases">
        <title>Genome sequence and assembly of Colletotrichum spinosum.</title>
        <authorList>
            <person name="Gan P."/>
            <person name="Shirasu K."/>
        </authorList>
    </citation>
    <scope>NUCLEOTIDE SEQUENCE [LARGE SCALE GENOMIC DNA]</scope>
    <source>
        <strain evidence="2 3">CBS 515.97</strain>
    </source>
</reference>
<proteinExistence type="predicted"/>
<evidence type="ECO:0000256" key="1">
    <source>
        <dbReference type="SAM" id="SignalP"/>
    </source>
</evidence>
<keyword evidence="1" id="KW-0732">Signal</keyword>
<dbReference type="AlphaFoldDB" id="A0A4R8Q796"/>
<gene>
    <name evidence="2" type="ORF">C8035_v009426</name>
</gene>
<accession>A0A4R8Q796</accession>
<dbReference type="Proteomes" id="UP000295083">
    <property type="component" value="Unassembled WGS sequence"/>
</dbReference>
<dbReference type="EMBL" id="QAPG01000054">
    <property type="protein sequence ID" value="TDZ34352.1"/>
    <property type="molecule type" value="Genomic_DNA"/>
</dbReference>
<name>A0A4R8Q796_9PEZI</name>
<keyword evidence="3" id="KW-1185">Reference proteome</keyword>
<protein>
    <submittedName>
        <fullName evidence="2">Uncharacterized protein</fullName>
    </submittedName>
</protein>
<organism evidence="2 3">
    <name type="scientific">Colletotrichum spinosum</name>
    <dbReference type="NCBI Taxonomy" id="1347390"/>
    <lineage>
        <taxon>Eukaryota</taxon>
        <taxon>Fungi</taxon>
        <taxon>Dikarya</taxon>
        <taxon>Ascomycota</taxon>
        <taxon>Pezizomycotina</taxon>
        <taxon>Sordariomycetes</taxon>
        <taxon>Hypocreomycetidae</taxon>
        <taxon>Glomerellales</taxon>
        <taxon>Glomerellaceae</taxon>
        <taxon>Colletotrichum</taxon>
        <taxon>Colletotrichum orbiculare species complex</taxon>
    </lineage>
</organism>